<proteinExistence type="predicted"/>
<protein>
    <recommendedName>
        <fullName evidence="3">NACHT-NTPase and P-loop NTPases N-terminal domain-containing protein</fullName>
    </recommendedName>
</protein>
<name>A0AAN9UNN7_9PEZI</name>
<reference evidence="1 2" key="1">
    <citation type="submission" date="2024-02" db="EMBL/GenBank/DDBJ databases">
        <title>De novo assembly and annotation of 12 fungi associated with fruit tree decline syndrome in Ontario, Canada.</title>
        <authorList>
            <person name="Sulman M."/>
            <person name="Ellouze W."/>
            <person name="Ilyukhin E."/>
        </authorList>
    </citation>
    <scope>NUCLEOTIDE SEQUENCE [LARGE SCALE GENOMIC DNA]</scope>
    <source>
        <strain evidence="1 2">M11/M66-122</strain>
    </source>
</reference>
<dbReference type="AlphaFoldDB" id="A0AAN9UNN7"/>
<evidence type="ECO:0000313" key="1">
    <source>
        <dbReference type="EMBL" id="KAK7750502.1"/>
    </source>
</evidence>
<organism evidence="1 2">
    <name type="scientific">Diatrype stigma</name>
    <dbReference type="NCBI Taxonomy" id="117547"/>
    <lineage>
        <taxon>Eukaryota</taxon>
        <taxon>Fungi</taxon>
        <taxon>Dikarya</taxon>
        <taxon>Ascomycota</taxon>
        <taxon>Pezizomycotina</taxon>
        <taxon>Sordariomycetes</taxon>
        <taxon>Xylariomycetidae</taxon>
        <taxon>Xylariales</taxon>
        <taxon>Diatrypaceae</taxon>
        <taxon>Diatrype</taxon>
    </lineage>
</organism>
<accession>A0AAN9UNN7</accession>
<dbReference type="Proteomes" id="UP001320420">
    <property type="component" value="Unassembled WGS sequence"/>
</dbReference>
<keyword evidence="2" id="KW-1185">Reference proteome</keyword>
<evidence type="ECO:0000313" key="2">
    <source>
        <dbReference type="Proteomes" id="UP001320420"/>
    </source>
</evidence>
<sequence length="161" mass="17369">MADPFSIAGSAAGLISLGIQIGGGIITYLNAIKCRADDIASVKRQAQNFETVLSIIQAALDRVDPSHQVPISAVAECLGSCEAEIKGLEDFVSEIAGGSSSQPTFKDKVKEKARKLAYAFDQPKLEQLESRLSRVNGILQTALQALGLQYQWKVTEYPAYH</sequence>
<evidence type="ECO:0008006" key="3">
    <source>
        <dbReference type="Google" id="ProtNLM"/>
    </source>
</evidence>
<dbReference type="EMBL" id="JAKJXP020000063">
    <property type="protein sequence ID" value="KAK7750502.1"/>
    <property type="molecule type" value="Genomic_DNA"/>
</dbReference>
<gene>
    <name evidence="1" type="ORF">SLS62_007581</name>
</gene>
<comment type="caution">
    <text evidence="1">The sequence shown here is derived from an EMBL/GenBank/DDBJ whole genome shotgun (WGS) entry which is preliminary data.</text>
</comment>